<reference evidence="4" key="1">
    <citation type="submission" date="2017-05" db="EMBL/GenBank/DDBJ databases">
        <title>Complete and WGS of Bordetella genogroups.</title>
        <authorList>
            <person name="Spilker T."/>
            <person name="Lipuma J."/>
        </authorList>
    </citation>
    <scope>NUCLEOTIDE SEQUENCE [LARGE SCALE GENOMIC DNA]</scope>
    <source>
        <strain evidence="4">AU16122</strain>
    </source>
</reference>
<dbReference type="SMART" id="SM00822">
    <property type="entry name" value="PKS_KR"/>
    <property type="match status" value="1"/>
</dbReference>
<organism evidence="3 4">
    <name type="scientific">Bordetella genomosp. 10</name>
    <dbReference type="NCBI Taxonomy" id="1416804"/>
    <lineage>
        <taxon>Bacteria</taxon>
        <taxon>Pseudomonadati</taxon>
        <taxon>Pseudomonadota</taxon>
        <taxon>Betaproteobacteria</taxon>
        <taxon>Burkholderiales</taxon>
        <taxon>Alcaligenaceae</taxon>
        <taxon>Bordetella</taxon>
    </lineage>
</organism>
<dbReference type="Gene3D" id="3.40.50.720">
    <property type="entry name" value="NAD(P)-binding Rossmann-like Domain"/>
    <property type="match status" value="1"/>
</dbReference>
<dbReference type="InterPro" id="IPR020904">
    <property type="entry name" value="Sc_DH/Rdtase_CS"/>
</dbReference>
<dbReference type="InterPro" id="IPR002347">
    <property type="entry name" value="SDR_fam"/>
</dbReference>
<dbReference type="Pfam" id="PF13561">
    <property type="entry name" value="adh_short_C2"/>
    <property type="match status" value="1"/>
</dbReference>
<dbReference type="RefSeq" id="WP_094853778.1">
    <property type="nucleotide sequence ID" value="NZ_NEVM01000002.1"/>
</dbReference>
<feature type="domain" description="Ketoreductase" evidence="2">
    <location>
        <begin position="15"/>
        <end position="191"/>
    </location>
</feature>
<dbReference type="SUPFAM" id="SSF51735">
    <property type="entry name" value="NAD(P)-binding Rossmann-fold domains"/>
    <property type="match status" value="1"/>
</dbReference>
<keyword evidence="4" id="KW-1185">Reference proteome</keyword>
<protein>
    <submittedName>
        <fullName evidence="3">3-oxoacyl-ACP reductase</fullName>
    </submittedName>
</protein>
<accession>A0A261SBQ3</accession>
<sequence>MIALPKGPGFGLEGRRALVTGGSGGIGLAAAAALGRAGAHVTVAARRGAELEQVCEALRAEGIDCAAQVLDVTDATAVDRVMTQGEAYDILVNNAGMNRPKLLVEQPDEDIDAVFDLNVKAAFRTCRAAARRLLREGRGGSIINVSSQMGHVGSPRRTVYCASKHALEGMTRALAWEVGSAGIRVNTICPTFIETPMTAAMLAQPGFREWICARNALGRVGRLDEVMGAIVFLAGEASSLVTGSALMLDAGWTAA</sequence>
<dbReference type="PRINTS" id="PR00081">
    <property type="entry name" value="GDHRDH"/>
</dbReference>
<dbReference type="InterPro" id="IPR036291">
    <property type="entry name" value="NAD(P)-bd_dom_sf"/>
</dbReference>
<evidence type="ECO:0000313" key="3">
    <source>
        <dbReference type="EMBL" id="OZI34786.1"/>
    </source>
</evidence>
<comment type="caution">
    <text evidence="3">The sequence shown here is derived from an EMBL/GenBank/DDBJ whole genome shotgun (WGS) entry which is preliminary data.</text>
</comment>
<dbReference type="FunFam" id="3.40.50.720:FF:000084">
    <property type="entry name" value="Short-chain dehydrogenase reductase"/>
    <property type="match status" value="1"/>
</dbReference>
<comment type="similarity">
    <text evidence="1">Belongs to the short-chain dehydrogenases/reductases (SDR) family.</text>
</comment>
<dbReference type="GO" id="GO:0032787">
    <property type="term" value="P:monocarboxylic acid metabolic process"/>
    <property type="evidence" value="ECO:0007669"/>
    <property type="project" value="UniProtKB-ARBA"/>
</dbReference>
<dbReference type="Proteomes" id="UP000216020">
    <property type="component" value="Unassembled WGS sequence"/>
</dbReference>
<dbReference type="PANTHER" id="PTHR42879">
    <property type="entry name" value="3-OXOACYL-(ACYL-CARRIER-PROTEIN) REDUCTASE"/>
    <property type="match status" value="1"/>
</dbReference>
<gene>
    <name evidence="3" type="ORF">CAL29_15060</name>
</gene>
<dbReference type="InterPro" id="IPR050259">
    <property type="entry name" value="SDR"/>
</dbReference>
<name>A0A261SBQ3_9BORD</name>
<evidence type="ECO:0000313" key="4">
    <source>
        <dbReference type="Proteomes" id="UP000216020"/>
    </source>
</evidence>
<evidence type="ECO:0000256" key="1">
    <source>
        <dbReference type="ARBA" id="ARBA00006484"/>
    </source>
</evidence>
<proteinExistence type="inferred from homology"/>
<dbReference type="OrthoDB" id="8557335at2"/>
<dbReference type="PRINTS" id="PR00080">
    <property type="entry name" value="SDRFAMILY"/>
</dbReference>
<dbReference type="AlphaFoldDB" id="A0A261SBQ3"/>
<dbReference type="InterPro" id="IPR057326">
    <property type="entry name" value="KR_dom"/>
</dbReference>
<dbReference type="PROSITE" id="PS00061">
    <property type="entry name" value="ADH_SHORT"/>
    <property type="match status" value="1"/>
</dbReference>
<dbReference type="PANTHER" id="PTHR42879:SF2">
    <property type="entry name" value="3-OXOACYL-[ACYL-CARRIER-PROTEIN] REDUCTASE FABG"/>
    <property type="match status" value="1"/>
</dbReference>
<evidence type="ECO:0000259" key="2">
    <source>
        <dbReference type="SMART" id="SM00822"/>
    </source>
</evidence>
<dbReference type="EMBL" id="NEVM01000002">
    <property type="protein sequence ID" value="OZI34786.1"/>
    <property type="molecule type" value="Genomic_DNA"/>
</dbReference>